<evidence type="ECO:0000256" key="6">
    <source>
        <dbReference type="ARBA" id="ARBA00023053"/>
    </source>
</evidence>
<comment type="activity regulation">
    <text evidence="12">Na(+) is not transported, but it plays an essential structural role and its presence is essential for fluoride channel function.</text>
</comment>
<dbReference type="NCBIfam" id="TIGR00494">
    <property type="entry name" value="crcB"/>
    <property type="match status" value="1"/>
</dbReference>
<dbReference type="EMBL" id="JAGIZB010000018">
    <property type="protein sequence ID" value="MBP0446569.1"/>
    <property type="molecule type" value="Genomic_DNA"/>
</dbReference>
<evidence type="ECO:0000256" key="1">
    <source>
        <dbReference type="ARBA" id="ARBA00004651"/>
    </source>
</evidence>
<feature type="transmembrane region" description="Helical" evidence="12">
    <location>
        <begin position="66"/>
        <end position="84"/>
    </location>
</feature>
<proteinExistence type="inferred from homology"/>
<feature type="transmembrane region" description="Helical" evidence="12">
    <location>
        <begin position="35"/>
        <end position="54"/>
    </location>
</feature>
<gene>
    <name evidence="12 13" type="primary">crcB</name>
    <name evidence="12" type="synonym">fluC</name>
    <name evidence="13" type="ORF">J8J14_17480</name>
</gene>
<keyword evidence="7 12" id="KW-0406">Ion transport</keyword>
<keyword evidence="3" id="KW-0997">Cell inner membrane</keyword>
<dbReference type="HAMAP" id="MF_00454">
    <property type="entry name" value="FluC"/>
    <property type="match status" value="1"/>
</dbReference>
<comment type="subcellular location">
    <subcellularLocation>
        <location evidence="1 12">Cell membrane</location>
        <topology evidence="1 12">Multi-pass membrane protein</topology>
    </subcellularLocation>
</comment>
<name>A0ABS4AI58_9PROT</name>
<keyword evidence="5 12" id="KW-1133">Transmembrane helix</keyword>
<feature type="binding site" evidence="12">
    <location>
        <position position="74"/>
    </location>
    <ligand>
        <name>Na(+)</name>
        <dbReference type="ChEBI" id="CHEBI:29101"/>
        <note>structural</note>
    </ligand>
</feature>
<dbReference type="PANTHER" id="PTHR28259">
    <property type="entry name" value="FLUORIDE EXPORT PROTEIN 1-RELATED"/>
    <property type="match status" value="1"/>
</dbReference>
<dbReference type="InterPro" id="IPR003691">
    <property type="entry name" value="FluC"/>
</dbReference>
<comment type="similarity">
    <text evidence="10 12">Belongs to the fluoride channel Fluc/FEX (TC 1.A.43) family.</text>
</comment>
<evidence type="ECO:0000256" key="8">
    <source>
        <dbReference type="ARBA" id="ARBA00023136"/>
    </source>
</evidence>
<evidence type="ECO:0000256" key="5">
    <source>
        <dbReference type="ARBA" id="ARBA00022989"/>
    </source>
</evidence>
<dbReference type="Proteomes" id="UP000681594">
    <property type="component" value="Unassembled WGS sequence"/>
</dbReference>
<evidence type="ECO:0000256" key="2">
    <source>
        <dbReference type="ARBA" id="ARBA00022475"/>
    </source>
</evidence>
<dbReference type="Pfam" id="PF02537">
    <property type="entry name" value="CRCB"/>
    <property type="match status" value="1"/>
</dbReference>
<evidence type="ECO:0000256" key="12">
    <source>
        <dbReference type="HAMAP-Rule" id="MF_00454"/>
    </source>
</evidence>
<evidence type="ECO:0000256" key="9">
    <source>
        <dbReference type="ARBA" id="ARBA00023303"/>
    </source>
</evidence>
<evidence type="ECO:0000313" key="14">
    <source>
        <dbReference type="Proteomes" id="UP000681594"/>
    </source>
</evidence>
<sequence length="124" mass="12516">MRTYLWIALGGALGSLARAWGSALALRLAGAGFPWGTIAINVTGSFVIGAFAAFSMRSGAHPDLRAFVMVGLCGGFTTFSAFSLQTLELLQDGRMLSALANVALSVLLCLGAAAAGHALASGGP</sequence>
<keyword evidence="14" id="KW-1185">Reference proteome</keyword>
<organism evidence="13 14">
    <name type="scientific">Pararoseomonas baculiformis</name>
    <dbReference type="NCBI Taxonomy" id="2820812"/>
    <lineage>
        <taxon>Bacteria</taxon>
        <taxon>Pseudomonadati</taxon>
        <taxon>Pseudomonadota</taxon>
        <taxon>Alphaproteobacteria</taxon>
        <taxon>Acetobacterales</taxon>
        <taxon>Acetobacteraceae</taxon>
        <taxon>Pararoseomonas</taxon>
    </lineage>
</organism>
<keyword evidence="12" id="KW-0813">Transport</keyword>
<evidence type="ECO:0000256" key="7">
    <source>
        <dbReference type="ARBA" id="ARBA00023065"/>
    </source>
</evidence>
<protein>
    <recommendedName>
        <fullName evidence="12">Fluoride-specific ion channel FluC</fullName>
    </recommendedName>
</protein>
<evidence type="ECO:0000256" key="3">
    <source>
        <dbReference type="ARBA" id="ARBA00022519"/>
    </source>
</evidence>
<evidence type="ECO:0000256" key="11">
    <source>
        <dbReference type="ARBA" id="ARBA00035585"/>
    </source>
</evidence>
<feature type="transmembrane region" description="Helical" evidence="12">
    <location>
        <begin position="96"/>
        <end position="120"/>
    </location>
</feature>
<keyword evidence="4 12" id="KW-0812">Transmembrane</keyword>
<comment type="catalytic activity">
    <reaction evidence="11">
        <text>fluoride(in) = fluoride(out)</text>
        <dbReference type="Rhea" id="RHEA:76159"/>
        <dbReference type="ChEBI" id="CHEBI:17051"/>
    </reaction>
    <physiologicalReaction direction="left-to-right" evidence="11">
        <dbReference type="Rhea" id="RHEA:76160"/>
    </physiologicalReaction>
</comment>
<dbReference type="RefSeq" id="WP_209380835.1">
    <property type="nucleotide sequence ID" value="NZ_JAGIZB010000018.1"/>
</dbReference>
<evidence type="ECO:0000313" key="13">
    <source>
        <dbReference type="EMBL" id="MBP0446569.1"/>
    </source>
</evidence>
<comment type="caution">
    <text evidence="13">The sequence shown here is derived from an EMBL/GenBank/DDBJ whole genome shotgun (WGS) entry which is preliminary data.</text>
</comment>
<feature type="binding site" evidence="12">
    <location>
        <position position="77"/>
    </location>
    <ligand>
        <name>Na(+)</name>
        <dbReference type="ChEBI" id="CHEBI:29101"/>
        <note>structural</note>
    </ligand>
</feature>
<keyword evidence="9 12" id="KW-0407">Ion channel</keyword>
<reference evidence="13 14" key="1">
    <citation type="submission" date="2021-03" db="EMBL/GenBank/DDBJ databases">
        <authorList>
            <person name="So Y."/>
        </authorList>
    </citation>
    <scope>NUCLEOTIDE SEQUENCE [LARGE SCALE GENOMIC DNA]</scope>
    <source>
        <strain evidence="13 14">SSH11</strain>
    </source>
</reference>
<keyword evidence="8 12" id="KW-0472">Membrane</keyword>
<keyword evidence="6 12" id="KW-0915">Sodium</keyword>
<keyword evidence="2 12" id="KW-1003">Cell membrane</keyword>
<evidence type="ECO:0000256" key="4">
    <source>
        <dbReference type="ARBA" id="ARBA00022692"/>
    </source>
</evidence>
<comment type="function">
    <text evidence="12">Fluoride-specific ion channel. Important for reducing fluoride concentration in the cell, thus reducing its toxicity.</text>
</comment>
<dbReference type="PANTHER" id="PTHR28259:SF1">
    <property type="entry name" value="FLUORIDE EXPORT PROTEIN 1-RELATED"/>
    <property type="match status" value="1"/>
</dbReference>
<evidence type="ECO:0000256" key="10">
    <source>
        <dbReference type="ARBA" id="ARBA00035120"/>
    </source>
</evidence>
<accession>A0ABS4AI58</accession>
<keyword evidence="12" id="KW-0479">Metal-binding</keyword>